<reference evidence="3" key="1">
    <citation type="submission" date="2017-02" db="EMBL/GenBank/DDBJ databases">
        <authorList>
            <person name="Varghese N."/>
            <person name="Submissions S."/>
        </authorList>
    </citation>
    <scope>NUCLEOTIDE SEQUENCE [LARGE SCALE GENOMIC DNA]</scope>
    <source>
        <strain evidence="3">VKM Ac-2052</strain>
    </source>
</reference>
<keyword evidence="2" id="KW-0813">Transport</keyword>
<dbReference type="Proteomes" id="UP000189735">
    <property type="component" value="Unassembled WGS sequence"/>
</dbReference>
<evidence type="ECO:0000256" key="1">
    <source>
        <dbReference type="SAM" id="SignalP"/>
    </source>
</evidence>
<dbReference type="PANTHER" id="PTHR43649">
    <property type="entry name" value="ARABINOSE-BINDING PROTEIN-RELATED"/>
    <property type="match status" value="1"/>
</dbReference>
<feature type="chain" id="PRO_5039055674" evidence="1">
    <location>
        <begin position="23"/>
        <end position="450"/>
    </location>
</feature>
<dbReference type="EMBL" id="FUYG01000005">
    <property type="protein sequence ID" value="SKA95932.1"/>
    <property type="molecule type" value="Genomic_DNA"/>
</dbReference>
<dbReference type="RefSeq" id="WP_238579640.1">
    <property type="nucleotide sequence ID" value="NZ_FUYG01000005.1"/>
</dbReference>
<dbReference type="PANTHER" id="PTHR43649:SF14">
    <property type="entry name" value="BLR3389 PROTEIN"/>
    <property type="match status" value="1"/>
</dbReference>
<name>A0A1T4Y2A5_9MICO</name>
<keyword evidence="1" id="KW-0732">Signal</keyword>
<dbReference type="Pfam" id="PF01547">
    <property type="entry name" value="SBP_bac_1"/>
    <property type="match status" value="1"/>
</dbReference>
<dbReference type="InterPro" id="IPR050490">
    <property type="entry name" value="Bact_solute-bd_prot1"/>
</dbReference>
<organism evidence="2 3">
    <name type="scientific">Agreia bicolorata</name>
    <dbReference type="NCBI Taxonomy" id="110935"/>
    <lineage>
        <taxon>Bacteria</taxon>
        <taxon>Bacillati</taxon>
        <taxon>Actinomycetota</taxon>
        <taxon>Actinomycetes</taxon>
        <taxon>Micrococcales</taxon>
        <taxon>Microbacteriaceae</taxon>
        <taxon>Agreia</taxon>
    </lineage>
</organism>
<dbReference type="Gene3D" id="3.40.190.10">
    <property type="entry name" value="Periplasmic binding protein-like II"/>
    <property type="match status" value="3"/>
</dbReference>
<sequence length="450" mass="49293">MTRTRKAMVLGAAALVSALTLAGCSPAAQNDDSSNATTYTQDEIDKALSTPTELTFWTWVPDVQKEVDLFEAKYPNIKVTVVNTTGGTQQYPKLRAAIKAGEGAPDVAQIEYQYLSSFRQTGSLSDLTQFGADEHKSDYVDWIWNQVADDKGVWAVPQDSGPMGNLYRTDIWAAAGLEGPPSTWDEFAEQAAEIRSKTDSYIADLPGNDPGQMMGLFWQAGAKPFSYDGDKTVSINLNSPEATKVVAFWQDLIQKDLVATDPDFADEWYQGLARGKYASWQVAAWGPLFLQGTAKDTSGLWNAAKLPQWNAGEDVSGNWGGSTDAVLAGSDNQIAAYELAKFINTDEESALLLANDQFLFPTTTATLKNPDFVDQESEFYGGQKVNEFFAGVSTTVDKDFQWLPFMDFVYSSYNETVGAAISDKADMVSALDDWQNAVQEYATQQGFTVQ</sequence>
<accession>A0A1T4Y2A5</accession>
<proteinExistence type="predicted"/>
<evidence type="ECO:0000313" key="2">
    <source>
        <dbReference type="EMBL" id="SKA95932.1"/>
    </source>
</evidence>
<dbReference type="SUPFAM" id="SSF53850">
    <property type="entry name" value="Periplasmic binding protein-like II"/>
    <property type="match status" value="1"/>
</dbReference>
<dbReference type="AlphaFoldDB" id="A0A1T4Y2A5"/>
<gene>
    <name evidence="2" type="ORF">SAMN06295879_2124</name>
</gene>
<dbReference type="PROSITE" id="PS51257">
    <property type="entry name" value="PROKAR_LIPOPROTEIN"/>
    <property type="match status" value="1"/>
</dbReference>
<protein>
    <submittedName>
        <fullName evidence="2">Multiple sugar transport system substrate-binding protein</fullName>
    </submittedName>
</protein>
<evidence type="ECO:0000313" key="3">
    <source>
        <dbReference type="Proteomes" id="UP000189735"/>
    </source>
</evidence>
<feature type="signal peptide" evidence="1">
    <location>
        <begin position="1"/>
        <end position="22"/>
    </location>
</feature>
<dbReference type="InterPro" id="IPR006059">
    <property type="entry name" value="SBP"/>
</dbReference>
<keyword evidence="2" id="KW-0762">Sugar transport</keyword>